<keyword evidence="7" id="KW-1185">Reference proteome</keyword>
<keyword evidence="4 6" id="KW-0067">ATP-binding</keyword>
<dbReference type="InterPro" id="IPR017871">
    <property type="entry name" value="ABC_transporter-like_CS"/>
</dbReference>
<dbReference type="InterPro" id="IPR027417">
    <property type="entry name" value="P-loop_NTPase"/>
</dbReference>
<evidence type="ECO:0000256" key="4">
    <source>
        <dbReference type="ARBA" id="ARBA00022840"/>
    </source>
</evidence>
<evidence type="ECO:0000256" key="1">
    <source>
        <dbReference type="ARBA" id="ARBA00005417"/>
    </source>
</evidence>
<dbReference type="GO" id="GO:0005524">
    <property type="term" value="F:ATP binding"/>
    <property type="evidence" value="ECO:0007669"/>
    <property type="project" value="UniProtKB-KW"/>
</dbReference>
<reference evidence="6 7" key="1">
    <citation type="submission" date="2019-06" db="EMBL/GenBank/DDBJ databases">
        <title>Sequencing the genomes of 1000 actinobacteria strains.</title>
        <authorList>
            <person name="Klenk H.-P."/>
        </authorList>
    </citation>
    <scope>NUCLEOTIDE SEQUENCE [LARGE SCALE GENOMIC DNA]</scope>
    <source>
        <strain evidence="6 7">DSM 45511</strain>
    </source>
</reference>
<sequence>MRKLTKRYGPRTVVDDLSFTVSAGQVTGFLGPNGAGKSTTMRMIMGLAAPSGGSVTIGGRRYRDLPVPLTEVGALLDAGAVHGGRTAYDHLLALAASNGLPRRRVAEVLARTGMDGVARRRAGEFSLGMRQRLGIAATLLGDPRVLIFDEPVNGLDPEGIRWIRDFMRSLAREGRAVLVSSHLMSEMAQTADHLVVIGRGRLIADTGMSEFMRANGEGTVLVRTDDAAAFALRLSAAGATVREGADSSLVVSGMTGAQIGKLAAYHGVALSELAPRHASLEDAFMELTSDSVEYQGATA</sequence>
<dbReference type="PROSITE" id="PS50893">
    <property type="entry name" value="ABC_TRANSPORTER_2"/>
    <property type="match status" value="1"/>
</dbReference>
<gene>
    <name evidence="6" type="ORF">FB388_3930</name>
</gene>
<name>A0A543FSC5_9PSEU</name>
<feature type="domain" description="ABC transporter" evidence="5">
    <location>
        <begin position="1"/>
        <end position="224"/>
    </location>
</feature>
<protein>
    <submittedName>
        <fullName evidence="6">ABC-2 type transport system ATP-binding protein</fullName>
    </submittedName>
</protein>
<evidence type="ECO:0000259" key="5">
    <source>
        <dbReference type="PROSITE" id="PS50893"/>
    </source>
</evidence>
<evidence type="ECO:0000256" key="3">
    <source>
        <dbReference type="ARBA" id="ARBA00022741"/>
    </source>
</evidence>
<dbReference type="AlphaFoldDB" id="A0A543FSC5"/>
<dbReference type="InterPro" id="IPR003439">
    <property type="entry name" value="ABC_transporter-like_ATP-bd"/>
</dbReference>
<organism evidence="6 7">
    <name type="scientific">Pseudonocardia cypriaca</name>
    <dbReference type="NCBI Taxonomy" id="882449"/>
    <lineage>
        <taxon>Bacteria</taxon>
        <taxon>Bacillati</taxon>
        <taxon>Actinomycetota</taxon>
        <taxon>Actinomycetes</taxon>
        <taxon>Pseudonocardiales</taxon>
        <taxon>Pseudonocardiaceae</taxon>
        <taxon>Pseudonocardia</taxon>
    </lineage>
</organism>
<accession>A0A543FSC5</accession>
<dbReference type="InterPro" id="IPR003593">
    <property type="entry name" value="AAA+_ATPase"/>
</dbReference>
<evidence type="ECO:0000256" key="2">
    <source>
        <dbReference type="ARBA" id="ARBA00022448"/>
    </source>
</evidence>
<comment type="similarity">
    <text evidence="1">Belongs to the ABC transporter superfamily.</text>
</comment>
<dbReference type="PROSITE" id="PS00211">
    <property type="entry name" value="ABC_TRANSPORTER_1"/>
    <property type="match status" value="1"/>
</dbReference>
<dbReference type="Proteomes" id="UP000319818">
    <property type="component" value="Unassembled WGS sequence"/>
</dbReference>
<proteinExistence type="inferred from homology"/>
<comment type="caution">
    <text evidence="6">The sequence shown here is derived from an EMBL/GenBank/DDBJ whole genome shotgun (WGS) entry which is preliminary data.</text>
</comment>
<dbReference type="SUPFAM" id="SSF52540">
    <property type="entry name" value="P-loop containing nucleoside triphosphate hydrolases"/>
    <property type="match status" value="1"/>
</dbReference>
<keyword evidence="3" id="KW-0547">Nucleotide-binding</keyword>
<keyword evidence="2" id="KW-0813">Transport</keyword>
<evidence type="ECO:0000313" key="6">
    <source>
        <dbReference type="EMBL" id="TQM36745.1"/>
    </source>
</evidence>
<dbReference type="EMBL" id="VFPH01000002">
    <property type="protein sequence ID" value="TQM36745.1"/>
    <property type="molecule type" value="Genomic_DNA"/>
</dbReference>
<dbReference type="PANTHER" id="PTHR43335:SF4">
    <property type="entry name" value="ABC TRANSPORTER, ATP-BINDING PROTEIN"/>
    <property type="match status" value="1"/>
</dbReference>
<dbReference type="GO" id="GO:0016887">
    <property type="term" value="F:ATP hydrolysis activity"/>
    <property type="evidence" value="ECO:0007669"/>
    <property type="project" value="InterPro"/>
</dbReference>
<evidence type="ECO:0000313" key="7">
    <source>
        <dbReference type="Proteomes" id="UP000319818"/>
    </source>
</evidence>
<dbReference type="Gene3D" id="3.40.50.300">
    <property type="entry name" value="P-loop containing nucleotide triphosphate hydrolases"/>
    <property type="match status" value="1"/>
</dbReference>
<dbReference type="Pfam" id="PF00005">
    <property type="entry name" value="ABC_tran"/>
    <property type="match status" value="1"/>
</dbReference>
<dbReference type="SMART" id="SM00382">
    <property type="entry name" value="AAA"/>
    <property type="match status" value="1"/>
</dbReference>
<dbReference type="PANTHER" id="PTHR43335">
    <property type="entry name" value="ABC TRANSPORTER, ATP-BINDING PROTEIN"/>
    <property type="match status" value="1"/>
</dbReference>